<name>A0ABV5GSN2_9FLAO</name>
<evidence type="ECO:0000313" key="2">
    <source>
        <dbReference type="Proteomes" id="UP001589607"/>
    </source>
</evidence>
<reference evidence="1 2" key="1">
    <citation type="submission" date="2024-09" db="EMBL/GenBank/DDBJ databases">
        <authorList>
            <person name="Sun Q."/>
            <person name="Mori K."/>
        </authorList>
    </citation>
    <scope>NUCLEOTIDE SEQUENCE [LARGE SCALE GENOMIC DNA]</scope>
    <source>
        <strain evidence="1 2">CECT 7955</strain>
    </source>
</reference>
<proteinExistence type="predicted"/>
<sequence length="210" mass="24727">MKNILILIFLNSLFGFSQNSELIILHQNDTLKSSEFDLLISTNNGFFKINNSNKILYEKYEFQNNEVKSISLIQENDTLYFFRKNNQKLTFEKDDTGYKSLSLSFNVNGKSKTTFDFELCKKSKTDIIINLVNNKFKKVYKELVIGIENPEGKYDEEFTSRYNIRKTKKKFRKRKKELNKYFKETEFLTISFGNTISIGETTKADNVNKK</sequence>
<dbReference type="Proteomes" id="UP001589607">
    <property type="component" value="Unassembled WGS sequence"/>
</dbReference>
<evidence type="ECO:0000313" key="1">
    <source>
        <dbReference type="EMBL" id="MFB9098413.1"/>
    </source>
</evidence>
<organism evidence="1 2">
    <name type="scientific">Flavobacterium jumunjinense</name>
    <dbReference type="NCBI Taxonomy" id="998845"/>
    <lineage>
        <taxon>Bacteria</taxon>
        <taxon>Pseudomonadati</taxon>
        <taxon>Bacteroidota</taxon>
        <taxon>Flavobacteriia</taxon>
        <taxon>Flavobacteriales</taxon>
        <taxon>Flavobacteriaceae</taxon>
        <taxon>Flavobacterium</taxon>
    </lineage>
</organism>
<gene>
    <name evidence="1" type="ORF">ACFFVF_18060</name>
</gene>
<dbReference type="RefSeq" id="WP_236456440.1">
    <property type="nucleotide sequence ID" value="NZ_CBCSGE010000014.1"/>
</dbReference>
<accession>A0ABV5GSN2</accession>
<comment type="caution">
    <text evidence="1">The sequence shown here is derived from an EMBL/GenBank/DDBJ whole genome shotgun (WGS) entry which is preliminary data.</text>
</comment>
<dbReference type="EMBL" id="JBHMEY010000089">
    <property type="protein sequence ID" value="MFB9098413.1"/>
    <property type="molecule type" value="Genomic_DNA"/>
</dbReference>
<protein>
    <submittedName>
        <fullName evidence="1">Uncharacterized protein</fullName>
    </submittedName>
</protein>
<keyword evidence="2" id="KW-1185">Reference proteome</keyword>